<evidence type="ECO:0000313" key="1">
    <source>
        <dbReference type="EMBL" id="SDZ73869.1"/>
    </source>
</evidence>
<accession>A0A1H3VGH9</accession>
<evidence type="ECO:0008006" key="3">
    <source>
        <dbReference type="Google" id="ProtNLM"/>
    </source>
</evidence>
<organism evidence="1 2">
    <name type="scientific">Acidovorax soli</name>
    <dbReference type="NCBI Taxonomy" id="592050"/>
    <lineage>
        <taxon>Bacteria</taxon>
        <taxon>Pseudomonadati</taxon>
        <taxon>Pseudomonadota</taxon>
        <taxon>Betaproteobacteria</taxon>
        <taxon>Burkholderiales</taxon>
        <taxon>Comamonadaceae</taxon>
        <taxon>Acidovorax</taxon>
    </lineage>
</organism>
<keyword evidence="2" id="KW-1185">Reference proteome</keyword>
<evidence type="ECO:0000313" key="2">
    <source>
        <dbReference type="Proteomes" id="UP000199002"/>
    </source>
</evidence>
<dbReference type="Proteomes" id="UP000199002">
    <property type="component" value="Unassembled WGS sequence"/>
</dbReference>
<sequence>MRKSRVIPQDTQDKTMDAERINLIGNTLSDLAVRTQELRRYL</sequence>
<dbReference type="EMBL" id="FNQJ01000001">
    <property type="protein sequence ID" value="SDZ73869.1"/>
    <property type="molecule type" value="Genomic_DNA"/>
</dbReference>
<protein>
    <recommendedName>
        <fullName evidence="3">Peptide chain release factor 2</fullName>
    </recommendedName>
</protein>
<name>A0A1H3VGH9_9BURK</name>
<proteinExistence type="predicted"/>
<reference evidence="2" key="1">
    <citation type="submission" date="2016-10" db="EMBL/GenBank/DDBJ databases">
        <authorList>
            <person name="Varghese N."/>
            <person name="Submissions S."/>
        </authorList>
    </citation>
    <scope>NUCLEOTIDE SEQUENCE [LARGE SCALE GENOMIC DNA]</scope>
    <source>
        <strain evidence="2">DSM 25157</strain>
    </source>
</reference>
<gene>
    <name evidence="1" type="ORF">SAMN05421875_101131</name>
</gene>
<dbReference type="STRING" id="592050.SAMN05421875_101131"/>
<dbReference type="AlphaFoldDB" id="A0A1H3VGH9"/>